<reference evidence="1 2" key="1">
    <citation type="submission" date="2023-07" db="EMBL/GenBank/DDBJ databases">
        <title>Sequencing the genomes of 1000 actinobacteria strains.</title>
        <authorList>
            <person name="Klenk H.-P."/>
        </authorList>
    </citation>
    <scope>NUCLEOTIDE SEQUENCE [LARGE SCALE GENOMIC DNA]</scope>
    <source>
        <strain evidence="1 2">DSM 44109</strain>
    </source>
</reference>
<dbReference type="RefSeq" id="WP_306867146.1">
    <property type="nucleotide sequence ID" value="NZ_JAUSRB010000002.1"/>
</dbReference>
<gene>
    <name evidence="1" type="ORF">J2S55_005707</name>
</gene>
<evidence type="ECO:0000313" key="2">
    <source>
        <dbReference type="Proteomes" id="UP001230426"/>
    </source>
</evidence>
<evidence type="ECO:0000313" key="1">
    <source>
        <dbReference type="EMBL" id="MDP9866441.1"/>
    </source>
</evidence>
<proteinExistence type="predicted"/>
<organism evidence="1 2">
    <name type="scientific">Streptosporangium brasiliense</name>
    <dbReference type="NCBI Taxonomy" id="47480"/>
    <lineage>
        <taxon>Bacteria</taxon>
        <taxon>Bacillati</taxon>
        <taxon>Actinomycetota</taxon>
        <taxon>Actinomycetes</taxon>
        <taxon>Streptosporangiales</taxon>
        <taxon>Streptosporangiaceae</taxon>
        <taxon>Streptosporangium</taxon>
    </lineage>
</organism>
<name>A0ABT9RB10_9ACTN</name>
<comment type="caution">
    <text evidence="1">The sequence shown here is derived from an EMBL/GenBank/DDBJ whole genome shotgun (WGS) entry which is preliminary data.</text>
</comment>
<accession>A0ABT9RB10</accession>
<dbReference type="EMBL" id="JAUSRB010000002">
    <property type="protein sequence ID" value="MDP9866441.1"/>
    <property type="molecule type" value="Genomic_DNA"/>
</dbReference>
<protein>
    <submittedName>
        <fullName evidence="1">Uncharacterized protein</fullName>
    </submittedName>
</protein>
<sequence length="70" mass="7287">MTDHLESLTISVDVDVLAFLAAGDVAAHHGAAAADLLQAALPDDPERISSWPLYARLLPHAQAVLDAGSD</sequence>
<keyword evidence="2" id="KW-1185">Reference proteome</keyword>
<dbReference type="Proteomes" id="UP001230426">
    <property type="component" value="Unassembled WGS sequence"/>
</dbReference>